<evidence type="ECO:0000313" key="2">
    <source>
        <dbReference type="EMBL" id="EJW76124.1"/>
    </source>
</evidence>
<dbReference type="EMBL" id="ADBV01009530">
    <property type="protein sequence ID" value="EJW76124.1"/>
    <property type="molecule type" value="Genomic_DNA"/>
</dbReference>
<dbReference type="InterPro" id="IPR036388">
    <property type="entry name" value="WH-like_DNA-bd_sf"/>
</dbReference>
<gene>
    <name evidence="2" type="ORF">WUBG_12967</name>
</gene>
<dbReference type="Gene3D" id="1.10.10.10">
    <property type="entry name" value="Winged helix-like DNA-binding domain superfamily/Winged helix DNA-binding domain"/>
    <property type="match status" value="1"/>
</dbReference>
<accession>J9ELC0</accession>
<name>J9ELC0_WUCBA</name>
<dbReference type="Proteomes" id="UP000004810">
    <property type="component" value="Unassembled WGS sequence"/>
</dbReference>
<dbReference type="GO" id="GO:0005634">
    <property type="term" value="C:nucleus"/>
    <property type="evidence" value="ECO:0007669"/>
    <property type="project" value="UniProtKB-SubCell"/>
</dbReference>
<evidence type="ECO:0000313" key="3">
    <source>
        <dbReference type="Proteomes" id="UP000004810"/>
    </source>
</evidence>
<evidence type="ECO:0000256" key="1">
    <source>
        <dbReference type="ARBA" id="ARBA00004123"/>
    </source>
</evidence>
<feature type="non-terminal residue" evidence="2">
    <location>
        <position position="84"/>
    </location>
</feature>
<comment type="caution">
    <text evidence="2">The sequence shown here is derived from an EMBL/GenBank/DDBJ whole genome shotgun (WGS) entry which is preliminary data.</text>
</comment>
<protein>
    <submittedName>
        <fullName evidence="2">Uncharacterized protein</fullName>
    </submittedName>
</protein>
<proteinExistence type="predicted"/>
<reference evidence="3" key="1">
    <citation type="submission" date="2012-08" db="EMBL/GenBank/DDBJ databases">
        <title>The Genome Sequence of Wuchereria bancrofti.</title>
        <authorList>
            <person name="Nutman T.B."/>
            <person name="Fink D.L."/>
            <person name="Russ C."/>
            <person name="Young S."/>
            <person name="Zeng Q."/>
            <person name="Koehrsen M."/>
            <person name="Alvarado L."/>
            <person name="Berlin A."/>
            <person name="Chapman S.B."/>
            <person name="Chen Z."/>
            <person name="Freedman E."/>
            <person name="Gellesch M."/>
            <person name="Goldberg J."/>
            <person name="Griggs A."/>
            <person name="Gujja S."/>
            <person name="Heilman E.R."/>
            <person name="Heiman D."/>
            <person name="Hepburn T."/>
            <person name="Howarth C."/>
            <person name="Jen D."/>
            <person name="Larson L."/>
            <person name="Lewis B."/>
            <person name="Mehta T."/>
            <person name="Park D."/>
            <person name="Pearson M."/>
            <person name="Roberts A."/>
            <person name="Saif S."/>
            <person name="Shea T."/>
            <person name="Shenoy N."/>
            <person name="Sisk P."/>
            <person name="Stolte C."/>
            <person name="Sykes S."/>
            <person name="Walk T."/>
            <person name="White J."/>
            <person name="Yandava C."/>
            <person name="Haas B."/>
            <person name="Henn M.R."/>
            <person name="Nusbaum C."/>
            <person name="Birren B."/>
        </authorList>
    </citation>
    <scope>NUCLEOTIDE SEQUENCE [LARGE SCALE GENOMIC DNA]</scope>
    <source>
        <strain evidence="3">NA</strain>
    </source>
</reference>
<dbReference type="AlphaFoldDB" id="J9ELC0"/>
<sequence length="84" mass="9566">MLASACHLLHQCEHLRMYCIHPQPPLERVCDSENVPSVSSINRIVRNKSSMDRLSERTLQQTAFLAPTTPYSINELLGFEQPSK</sequence>
<dbReference type="InterPro" id="IPR009057">
    <property type="entry name" value="Homeodomain-like_sf"/>
</dbReference>
<dbReference type="SUPFAM" id="SSF46689">
    <property type="entry name" value="Homeodomain-like"/>
    <property type="match status" value="1"/>
</dbReference>
<comment type="subcellular location">
    <subcellularLocation>
        <location evidence="1">Nucleus</location>
    </subcellularLocation>
</comment>
<organism evidence="2 3">
    <name type="scientific">Wuchereria bancrofti</name>
    <dbReference type="NCBI Taxonomy" id="6293"/>
    <lineage>
        <taxon>Eukaryota</taxon>
        <taxon>Metazoa</taxon>
        <taxon>Ecdysozoa</taxon>
        <taxon>Nematoda</taxon>
        <taxon>Chromadorea</taxon>
        <taxon>Rhabditida</taxon>
        <taxon>Spirurina</taxon>
        <taxon>Spiruromorpha</taxon>
        <taxon>Filarioidea</taxon>
        <taxon>Onchocercidae</taxon>
        <taxon>Wuchereria</taxon>
    </lineage>
</organism>